<protein>
    <recommendedName>
        <fullName evidence="4">Ribosomal protein L7/L12 C-terminal domain-containing protein</fullName>
    </recommendedName>
</protein>
<dbReference type="InterPro" id="IPR014719">
    <property type="entry name" value="Ribosomal_bL12_C/ClpS-like"/>
</dbReference>
<dbReference type="Proteomes" id="UP001418796">
    <property type="component" value="Unassembled WGS sequence"/>
</dbReference>
<proteinExistence type="predicted"/>
<accession>A0ABU9VPQ1</accession>
<evidence type="ECO:0000256" key="1">
    <source>
        <dbReference type="SAM" id="MobiDB-lite"/>
    </source>
</evidence>
<evidence type="ECO:0000313" key="2">
    <source>
        <dbReference type="EMBL" id="MEN0644861.1"/>
    </source>
</evidence>
<sequence>MERVIILILAIVVVTQWIVIKNLRANQSDRSTHERSEETDRRISQDVPLNDRLRQLLREGQKIKAIKELRTVHPISLAEAKRYVDELERNG</sequence>
<keyword evidence="3" id="KW-1185">Reference proteome</keyword>
<feature type="compositionally biased region" description="Basic and acidic residues" evidence="1">
    <location>
        <begin position="30"/>
        <end position="46"/>
    </location>
</feature>
<gene>
    <name evidence="2" type="ORF">MKY91_17030</name>
</gene>
<dbReference type="EMBL" id="JBCITK010000001">
    <property type="protein sequence ID" value="MEN0644861.1"/>
    <property type="molecule type" value="Genomic_DNA"/>
</dbReference>
<name>A0ABU9VPQ1_9BACI</name>
<feature type="region of interest" description="Disordered" evidence="1">
    <location>
        <begin position="26"/>
        <end position="46"/>
    </location>
</feature>
<organism evidence="2 3">
    <name type="scientific">Alkalicoccobacillus gibsonii</name>
    <dbReference type="NCBI Taxonomy" id="79881"/>
    <lineage>
        <taxon>Bacteria</taxon>
        <taxon>Bacillati</taxon>
        <taxon>Bacillota</taxon>
        <taxon>Bacilli</taxon>
        <taxon>Bacillales</taxon>
        <taxon>Bacillaceae</taxon>
        <taxon>Alkalicoccobacillus</taxon>
    </lineage>
</organism>
<reference evidence="2 3" key="1">
    <citation type="submission" date="2024-03" db="EMBL/GenBank/DDBJ databases">
        <title>Bacilli Hybrid Assemblies.</title>
        <authorList>
            <person name="Kovac J."/>
        </authorList>
    </citation>
    <scope>NUCLEOTIDE SEQUENCE [LARGE SCALE GENOMIC DNA]</scope>
    <source>
        <strain evidence="2 3">FSL R7-0666</strain>
    </source>
</reference>
<dbReference type="RefSeq" id="WP_343131483.1">
    <property type="nucleotide sequence ID" value="NZ_JBCITK010000001.1"/>
</dbReference>
<comment type="caution">
    <text evidence="2">The sequence shown here is derived from an EMBL/GenBank/DDBJ whole genome shotgun (WGS) entry which is preliminary data.</text>
</comment>
<evidence type="ECO:0000313" key="3">
    <source>
        <dbReference type="Proteomes" id="UP001418796"/>
    </source>
</evidence>
<dbReference type="Gene3D" id="3.30.1390.10">
    <property type="match status" value="1"/>
</dbReference>
<evidence type="ECO:0008006" key="4">
    <source>
        <dbReference type="Google" id="ProtNLM"/>
    </source>
</evidence>